<proteinExistence type="predicted"/>
<evidence type="ECO:0000313" key="2">
    <source>
        <dbReference type="Proteomes" id="UP001305414"/>
    </source>
</evidence>
<dbReference type="Proteomes" id="UP001305414">
    <property type="component" value="Unassembled WGS sequence"/>
</dbReference>
<name>A0AAN7UDM1_9PEZI</name>
<dbReference type="EMBL" id="JAWHQM010000015">
    <property type="protein sequence ID" value="KAK5630315.1"/>
    <property type="molecule type" value="Genomic_DNA"/>
</dbReference>
<gene>
    <name evidence="1" type="ORF">RRF57_006030</name>
</gene>
<evidence type="ECO:0000313" key="1">
    <source>
        <dbReference type="EMBL" id="KAK5630315.1"/>
    </source>
</evidence>
<comment type="caution">
    <text evidence="1">The sequence shown here is derived from an EMBL/GenBank/DDBJ whole genome shotgun (WGS) entry which is preliminary data.</text>
</comment>
<keyword evidence="2" id="KW-1185">Reference proteome</keyword>
<reference evidence="1 2" key="1">
    <citation type="submission" date="2023-10" db="EMBL/GenBank/DDBJ databases">
        <title>Draft genome sequence of Xylaria bambusicola isolate GMP-LS, the root and basal stem rot pathogen of sugarcane in Indonesia.</title>
        <authorList>
            <person name="Selvaraj P."/>
            <person name="Muralishankar V."/>
            <person name="Muruganantham S."/>
            <person name="Sp S."/>
            <person name="Haryani S."/>
            <person name="Lau K.J.X."/>
            <person name="Naqvi N.I."/>
        </authorList>
    </citation>
    <scope>NUCLEOTIDE SEQUENCE [LARGE SCALE GENOMIC DNA]</scope>
    <source>
        <strain evidence="1">GMP-LS</strain>
    </source>
</reference>
<dbReference type="AlphaFoldDB" id="A0AAN7UDM1"/>
<sequence length="118" mass="13724">MPLDRSRGGIRNAVQKTLPVTSHRAGSAMNRRRCRLRWRRFRRSHEKKAVGFSVFESVMRWLFDTTGLPDSVTAWIPGVAASCRLRRLRRQSPSKHHVVSWEFRDDTADDTADEKSRC</sequence>
<accession>A0AAN7UDM1</accession>
<protein>
    <submittedName>
        <fullName evidence="1">Uncharacterized protein</fullName>
    </submittedName>
</protein>
<organism evidence="1 2">
    <name type="scientific">Xylaria bambusicola</name>
    <dbReference type="NCBI Taxonomy" id="326684"/>
    <lineage>
        <taxon>Eukaryota</taxon>
        <taxon>Fungi</taxon>
        <taxon>Dikarya</taxon>
        <taxon>Ascomycota</taxon>
        <taxon>Pezizomycotina</taxon>
        <taxon>Sordariomycetes</taxon>
        <taxon>Xylariomycetidae</taxon>
        <taxon>Xylariales</taxon>
        <taxon>Xylariaceae</taxon>
        <taxon>Xylaria</taxon>
    </lineage>
</organism>